<comment type="caution">
    <text evidence="2">The sequence shown here is derived from an EMBL/GenBank/DDBJ whole genome shotgun (WGS) entry which is preliminary data.</text>
</comment>
<evidence type="ECO:0000313" key="3">
    <source>
        <dbReference type="Proteomes" id="UP000499080"/>
    </source>
</evidence>
<sequence length="71" mass="8089">MSHRWYAPPEGTYQCEPPEGTYQREPPEGTYQPVSHLKGHISTESHLKDMSAQARRDISALATERTYQLAT</sequence>
<organism evidence="2 3">
    <name type="scientific">Araneus ventricosus</name>
    <name type="common">Orbweaver spider</name>
    <name type="synonym">Epeira ventricosa</name>
    <dbReference type="NCBI Taxonomy" id="182803"/>
    <lineage>
        <taxon>Eukaryota</taxon>
        <taxon>Metazoa</taxon>
        <taxon>Ecdysozoa</taxon>
        <taxon>Arthropoda</taxon>
        <taxon>Chelicerata</taxon>
        <taxon>Arachnida</taxon>
        <taxon>Araneae</taxon>
        <taxon>Araneomorphae</taxon>
        <taxon>Entelegynae</taxon>
        <taxon>Araneoidea</taxon>
        <taxon>Araneidae</taxon>
        <taxon>Araneus</taxon>
    </lineage>
</organism>
<evidence type="ECO:0000256" key="1">
    <source>
        <dbReference type="SAM" id="MobiDB-lite"/>
    </source>
</evidence>
<dbReference type="Proteomes" id="UP000499080">
    <property type="component" value="Unassembled WGS sequence"/>
</dbReference>
<accession>A0A4Y2IIZ3</accession>
<protein>
    <submittedName>
        <fullName evidence="2">Uncharacterized protein</fullName>
    </submittedName>
</protein>
<evidence type="ECO:0000313" key="2">
    <source>
        <dbReference type="EMBL" id="GBM77239.1"/>
    </source>
</evidence>
<feature type="region of interest" description="Disordered" evidence="1">
    <location>
        <begin position="1"/>
        <end position="31"/>
    </location>
</feature>
<reference evidence="2 3" key="1">
    <citation type="journal article" date="2019" name="Sci. Rep.">
        <title>Orb-weaving spider Araneus ventricosus genome elucidates the spidroin gene catalogue.</title>
        <authorList>
            <person name="Kono N."/>
            <person name="Nakamura H."/>
            <person name="Ohtoshi R."/>
            <person name="Moran D.A.P."/>
            <person name="Shinohara A."/>
            <person name="Yoshida Y."/>
            <person name="Fujiwara M."/>
            <person name="Mori M."/>
            <person name="Tomita M."/>
            <person name="Arakawa K."/>
        </authorList>
    </citation>
    <scope>NUCLEOTIDE SEQUENCE [LARGE SCALE GENOMIC DNA]</scope>
</reference>
<name>A0A4Y2IIZ3_ARAVE</name>
<keyword evidence="3" id="KW-1185">Reference proteome</keyword>
<dbReference type="AlphaFoldDB" id="A0A4Y2IIZ3"/>
<gene>
    <name evidence="2" type="ORF">AVEN_71038_1</name>
</gene>
<dbReference type="EMBL" id="BGPR01002677">
    <property type="protein sequence ID" value="GBM77239.1"/>
    <property type="molecule type" value="Genomic_DNA"/>
</dbReference>
<proteinExistence type="predicted"/>